<dbReference type="InterPro" id="IPR013098">
    <property type="entry name" value="Ig_I-set"/>
</dbReference>
<proteinExistence type="predicted"/>
<evidence type="ECO:0000256" key="2">
    <source>
        <dbReference type="ARBA" id="ARBA00022737"/>
    </source>
</evidence>
<accession>A0ABV0R1I6</accession>
<dbReference type="InterPro" id="IPR051170">
    <property type="entry name" value="Neural/epithelial_adhesion"/>
</dbReference>
<dbReference type="Proteomes" id="UP001434883">
    <property type="component" value="Unassembled WGS sequence"/>
</dbReference>
<gene>
    <name evidence="6" type="ORF">XENOCAPTIV_021837</name>
</gene>
<keyword evidence="3" id="KW-1015">Disulfide bond</keyword>
<reference evidence="6 7" key="1">
    <citation type="submission" date="2021-06" db="EMBL/GenBank/DDBJ databases">
        <authorList>
            <person name="Palmer J.M."/>
        </authorList>
    </citation>
    <scope>NUCLEOTIDE SEQUENCE [LARGE SCALE GENOMIC DNA]</scope>
    <source>
        <strain evidence="6 7">XC_2019</strain>
        <tissue evidence="6">Muscle</tissue>
    </source>
</reference>
<dbReference type="SMART" id="SM00408">
    <property type="entry name" value="IGc2"/>
    <property type="match status" value="2"/>
</dbReference>
<dbReference type="PROSITE" id="PS50835">
    <property type="entry name" value="IG_LIKE"/>
    <property type="match status" value="2"/>
</dbReference>
<dbReference type="Pfam" id="PF07679">
    <property type="entry name" value="I-set"/>
    <property type="match status" value="2"/>
</dbReference>
<dbReference type="InterPro" id="IPR003599">
    <property type="entry name" value="Ig_sub"/>
</dbReference>
<comment type="caution">
    <text evidence="6">The sequence shown here is derived from an EMBL/GenBank/DDBJ whole genome shotgun (WGS) entry which is preliminary data.</text>
</comment>
<dbReference type="PANTHER" id="PTHR12231">
    <property type="entry name" value="CTX-RELATED TYPE I TRANSMEMBRANE PROTEIN"/>
    <property type="match status" value="1"/>
</dbReference>
<name>A0ABV0R1I6_9TELE</name>
<dbReference type="Gene3D" id="2.60.40.10">
    <property type="entry name" value="Immunoglobulins"/>
    <property type="match status" value="3"/>
</dbReference>
<evidence type="ECO:0000313" key="6">
    <source>
        <dbReference type="EMBL" id="MEQ2201980.1"/>
    </source>
</evidence>
<keyword evidence="7" id="KW-1185">Reference proteome</keyword>
<keyword evidence="4" id="KW-0393">Immunoglobulin domain</keyword>
<feature type="domain" description="Ig-like" evidence="5">
    <location>
        <begin position="47"/>
        <end position="135"/>
    </location>
</feature>
<dbReference type="InterPro" id="IPR036179">
    <property type="entry name" value="Ig-like_dom_sf"/>
</dbReference>
<dbReference type="PANTHER" id="PTHR12231:SF267">
    <property type="entry name" value="BASEMENT MEMBRANE-SPECIFIC HEPARAN SULFATE PROTEOGLYCAN CORE PROTEIN"/>
    <property type="match status" value="1"/>
</dbReference>
<feature type="domain" description="Ig-like" evidence="5">
    <location>
        <begin position="146"/>
        <end position="224"/>
    </location>
</feature>
<evidence type="ECO:0000259" key="5">
    <source>
        <dbReference type="PROSITE" id="PS50835"/>
    </source>
</evidence>
<organism evidence="6 7">
    <name type="scientific">Xenoophorus captivus</name>
    <dbReference type="NCBI Taxonomy" id="1517983"/>
    <lineage>
        <taxon>Eukaryota</taxon>
        <taxon>Metazoa</taxon>
        <taxon>Chordata</taxon>
        <taxon>Craniata</taxon>
        <taxon>Vertebrata</taxon>
        <taxon>Euteleostomi</taxon>
        <taxon>Actinopterygii</taxon>
        <taxon>Neopterygii</taxon>
        <taxon>Teleostei</taxon>
        <taxon>Neoteleostei</taxon>
        <taxon>Acanthomorphata</taxon>
        <taxon>Ovalentaria</taxon>
        <taxon>Atherinomorphae</taxon>
        <taxon>Cyprinodontiformes</taxon>
        <taxon>Goodeidae</taxon>
        <taxon>Xenoophorus</taxon>
    </lineage>
</organism>
<dbReference type="InterPro" id="IPR007110">
    <property type="entry name" value="Ig-like_dom"/>
</dbReference>
<dbReference type="EMBL" id="JAHRIN010030017">
    <property type="protein sequence ID" value="MEQ2201980.1"/>
    <property type="molecule type" value="Genomic_DNA"/>
</dbReference>
<dbReference type="InterPro" id="IPR013783">
    <property type="entry name" value="Ig-like_fold"/>
</dbReference>
<keyword evidence="2" id="KW-0677">Repeat</keyword>
<sequence length="230" mass="24766">NVRVNSDGSIITISNARSKNHGAYRCVASNPFGITHTIVSLIVKESPAATVTPVGPVRVRVGEPINLECQSSGEPRPSVSWHRLDNNRKTTLSSPVPMDSNAVMQILVARPEDSGTYVCVARNTEGTAETKVEVVVEGGSQVPSAPRALVPEPLMVVVEGRTATLHCDAYGFPSPVITWSKLRSDLPWRHKVVNNSLVLPAVGRQDSGEYICSAKNNMGTNEVTIMLEVE</sequence>
<feature type="non-terminal residue" evidence="6">
    <location>
        <position position="230"/>
    </location>
</feature>
<dbReference type="InterPro" id="IPR003598">
    <property type="entry name" value="Ig_sub2"/>
</dbReference>
<evidence type="ECO:0000256" key="3">
    <source>
        <dbReference type="ARBA" id="ARBA00023157"/>
    </source>
</evidence>
<protein>
    <recommendedName>
        <fullName evidence="5">Ig-like domain-containing protein</fullName>
    </recommendedName>
</protein>
<evidence type="ECO:0000313" key="7">
    <source>
        <dbReference type="Proteomes" id="UP001434883"/>
    </source>
</evidence>
<feature type="non-terminal residue" evidence="6">
    <location>
        <position position="1"/>
    </location>
</feature>
<dbReference type="SMART" id="SM00409">
    <property type="entry name" value="IG"/>
    <property type="match status" value="2"/>
</dbReference>
<keyword evidence="1" id="KW-0732">Signal</keyword>
<evidence type="ECO:0000256" key="1">
    <source>
        <dbReference type="ARBA" id="ARBA00022729"/>
    </source>
</evidence>
<dbReference type="SUPFAM" id="SSF48726">
    <property type="entry name" value="Immunoglobulin"/>
    <property type="match status" value="3"/>
</dbReference>
<evidence type="ECO:0000256" key="4">
    <source>
        <dbReference type="ARBA" id="ARBA00023319"/>
    </source>
</evidence>